<gene>
    <name evidence="1" type="ORF">ALNOE001_09010</name>
</gene>
<evidence type="ECO:0000313" key="1">
    <source>
        <dbReference type="EMBL" id="RBQ23342.1"/>
    </source>
</evidence>
<protein>
    <submittedName>
        <fullName evidence="1">Uncharacterized protein</fullName>
    </submittedName>
</protein>
<comment type="caution">
    <text evidence="1">The sequence shown here is derived from an EMBL/GenBank/DDBJ whole genome shotgun (WGS) entry which is preliminary data.</text>
</comment>
<evidence type="ECO:0000313" key="2">
    <source>
        <dbReference type="Proteomes" id="UP000253099"/>
    </source>
</evidence>
<reference evidence="1 2" key="1">
    <citation type="submission" date="2018-06" db="EMBL/GenBank/DDBJ databases">
        <title>Genomic insight into two independent archaeal endosymbiosis events.</title>
        <authorList>
            <person name="Lind A.E."/>
            <person name="Lewis W.H."/>
            <person name="Spang A."/>
            <person name="Guy L."/>
            <person name="Embley M.T."/>
            <person name="Ettema T.J.G."/>
        </authorList>
    </citation>
    <scope>NUCLEOTIDE SEQUENCE [LARGE SCALE GENOMIC DNA]</scope>
    <source>
        <strain evidence="1">NOE</strain>
    </source>
</reference>
<dbReference type="AlphaFoldDB" id="A0A366MCZ3"/>
<sequence length="182" mass="20525">MILIILIGLLGAYFILNVDNGNNENIIKNNVNHHDKNNISSINESLNLKEEKTNINGLATMIPAKYSNGTIKNSPGIQTYGKYDEDSIYVTVYDDSSDGNEVYQGDIDYFASGIGNKDNNPKQETVTILSNEILYVTQHSDTRGDYRLAFFKVNDKKVLIEWLGTEITPDIKNIIYGFYELN</sequence>
<proteinExistence type="predicted"/>
<dbReference type="Proteomes" id="UP000253099">
    <property type="component" value="Unassembled WGS sequence"/>
</dbReference>
<keyword evidence="2" id="KW-1185">Reference proteome</keyword>
<accession>A0A366MCZ3</accession>
<name>A0A366MCZ3_9EURY</name>
<dbReference type="EMBL" id="NIZT01000025">
    <property type="protein sequence ID" value="RBQ23342.1"/>
    <property type="molecule type" value="Genomic_DNA"/>
</dbReference>
<organism evidence="1 2">
    <name type="scientific">Candidatus Methanobinarius endosymbioticus</name>
    <dbReference type="NCBI Taxonomy" id="2006182"/>
    <lineage>
        <taxon>Archaea</taxon>
        <taxon>Methanobacteriati</taxon>
        <taxon>Methanobacteriota</taxon>
        <taxon>Methanomada group</taxon>
        <taxon>Methanobacteria</taxon>
        <taxon>Methanobacteriales</taxon>
        <taxon>Methanobacteriaceae</taxon>
        <taxon>Candidatus Methanobinarius</taxon>
    </lineage>
</organism>